<protein>
    <submittedName>
        <fullName evidence="2">Uncharacterized protein</fullName>
    </submittedName>
</protein>
<dbReference type="EMBL" id="JPKZ01000723">
    <property type="protein sequence ID" value="KHN85859.1"/>
    <property type="molecule type" value="Genomic_DNA"/>
</dbReference>
<sequence>MKPSSQAIVCAKTLTLLIVVATLLISTTAAISPYSRSVEDGKYTAINEHPFNRIPTRYFGRFRSGNSDVLSRYLSSS</sequence>
<evidence type="ECO:0000256" key="1">
    <source>
        <dbReference type="SAM" id="SignalP"/>
    </source>
</evidence>
<dbReference type="OrthoDB" id="5837210at2759"/>
<comment type="caution">
    <text evidence="2">The sequence shown here is derived from an EMBL/GenBank/DDBJ whole genome shotgun (WGS) entry which is preliminary data.</text>
</comment>
<keyword evidence="3" id="KW-1185">Reference proteome</keyword>
<dbReference type="Proteomes" id="UP000031036">
    <property type="component" value="Unassembled WGS sequence"/>
</dbReference>
<dbReference type="AlphaFoldDB" id="A0A0B2VWR5"/>
<evidence type="ECO:0000313" key="3">
    <source>
        <dbReference type="Proteomes" id="UP000031036"/>
    </source>
</evidence>
<name>A0A0B2VWR5_TOXCA</name>
<feature type="chain" id="PRO_5002077723" evidence="1">
    <location>
        <begin position="31"/>
        <end position="77"/>
    </location>
</feature>
<gene>
    <name evidence="2" type="ORF">Tcan_06396</name>
</gene>
<accession>A0A0B2VWR5</accession>
<evidence type="ECO:0000313" key="2">
    <source>
        <dbReference type="EMBL" id="KHN85859.1"/>
    </source>
</evidence>
<proteinExistence type="predicted"/>
<feature type="signal peptide" evidence="1">
    <location>
        <begin position="1"/>
        <end position="30"/>
    </location>
</feature>
<organism evidence="2 3">
    <name type="scientific">Toxocara canis</name>
    <name type="common">Canine roundworm</name>
    <dbReference type="NCBI Taxonomy" id="6265"/>
    <lineage>
        <taxon>Eukaryota</taxon>
        <taxon>Metazoa</taxon>
        <taxon>Ecdysozoa</taxon>
        <taxon>Nematoda</taxon>
        <taxon>Chromadorea</taxon>
        <taxon>Rhabditida</taxon>
        <taxon>Spirurina</taxon>
        <taxon>Ascaridomorpha</taxon>
        <taxon>Ascaridoidea</taxon>
        <taxon>Toxocaridae</taxon>
        <taxon>Toxocara</taxon>
    </lineage>
</organism>
<reference evidence="2 3" key="1">
    <citation type="submission" date="2014-11" db="EMBL/GenBank/DDBJ databases">
        <title>Genetic blueprint of the zoonotic pathogen Toxocara canis.</title>
        <authorList>
            <person name="Zhu X.-Q."/>
            <person name="Korhonen P.K."/>
            <person name="Cai H."/>
            <person name="Young N.D."/>
            <person name="Nejsum P."/>
            <person name="von Samson-Himmelstjerna G."/>
            <person name="Boag P.R."/>
            <person name="Tan P."/>
            <person name="Li Q."/>
            <person name="Min J."/>
            <person name="Yang Y."/>
            <person name="Wang X."/>
            <person name="Fang X."/>
            <person name="Hall R.S."/>
            <person name="Hofmann A."/>
            <person name="Sternberg P.W."/>
            <person name="Jex A.R."/>
            <person name="Gasser R.B."/>
        </authorList>
    </citation>
    <scope>NUCLEOTIDE SEQUENCE [LARGE SCALE GENOMIC DNA]</scope>
    <source>
        <strain evidence="2">PN_DK_2014</strain>
    </source>
</reference>
<keyword evidence="1" id="KW-0732">Signal</keyword>